<gene>
    <name evidence="2" type="ORF">EG19_11785</name>
</gene>
<name>A0A062XYB6_9BACT</name>
<keyword evidence="3" id="KW-1185">Reference proteome</keyword>
<evidence type="ECO:0000259" key="1">
    <source>
        <dbReference type="Pfam" id="PF04028"/>
    </source>
</evidence>
<accession>A0A062XYB6</accession>
<dbReference type="AlphaFoldDB" id="A0A062XYB6"/>
<protein>
    <recommendedName>
        <fullName evidence="1">DUF374 domain-containing protein</fullName>
    </recommendedName>
</protein>
<reference evidence="2 3" key="1">
    <citation type="submission" date="2014-04" db="EMBL/GenBank/DDBJ databases">
        <title>The Genome Sequence of Thermoanaerobaculum aquaticum MP-01, The First Cultivated Group 23 Acidobacterium.</title>
        <authorList>
            <person name="Stamps B.W."/>
            <person name="Losey N.A."/>
            <person name="Lawson P.A."/>
            <person name="Stevenson B.S."/>
        </authorList>
    </citation>
    <scope>NUCLEOTIDE SEQUENCE [LARGE SCALE GENOMIC DNA]</scope>
    <source>
        <strain evidence="2 3">MP-01</strain>
    </source>
</reference>
<dbReference type="STRING" id="1312852.EG19_11785"/>
<sequence>MLGAALRVYRRFLRWQVVTPGPLPQPCILAVWHGRLLGVLLHQTGSGMVTMASLSTDGALAAGAVAALGCRAVRGSASRGGSQALRALKRALQAGAPLAGLTVDGPKGPWRKVKPGVVAAARWLGVPIVPASFTASRVRLLASWDRMVVPKVAARVVVGYGPPLFPGDLPEDMEAACQKVGEAIDALTSRLDRELLGVALWPEVTP</sequence>
<dbReference type="Pfam" id="PF04028">
    <property type="entry name" value="DUF374"/>
    <property type="match status" value="1"/>
</dbReference>
<evidence type="ECO:0000313" key="3">
    <source>
        <dbReference type="Proteomes" id="UP000027284"/>
    </source>
</evidence>
<evidence type="ECO:0000313" key="2">
    <source>
        <dbReference type="EMBL" id="KDA54389.1"/>
    </source>
</evidence>
<dbReference type="Proteomes" id="UP000027284">
    <property type="component" value="Unassembled WGS sequence"/>
</dbReference>
<proteinExistence type="predicted"/>
<feature type="domain" description="DUF374" evidence="1">
    <location>
        <begin position="44"/>
        <end position="109"/>
    </location>
</feature>
<dbReference type="InterPro" id="IPR007172">
    <property type="entry name" value="DUF374"/>
</dbReference>
<comment type="caution">
    <text evidence="2">The sequence shown here is derived from an EMBL/GenBank/DDBJ whole genome shotgun (WGS) entry which is preliminary data.</text>
</comment>
<organism evidence="2 3">
    <name type="scientific">Thermoanaerobaculum aquaticum</name>
    <dbReference type="NCBI Taxonomy" id="1312852"/>
    <lineage>
        <taxon>Bacteria</taxon>
        <taxon>Pseudomonadati</taxon>
        <taxon>Acidobacteriota</taxon>
        <taxon>Thermoanaerobaculia</taxon>
        <taxon>Thermoanaerobaculales</taxon>
        <taxon>Thermoanaerobaculaceae</taxon>
        <taxon>Thermoanaerobaculum</taxon>
    </lineage>
</organism>
<dbReference type="EMBL" id="JMFG01000008">
    <property type="protein sequence ID" value="KDA54389.1"/>
    <property type="molecule type" value="Genomic_DNA"/>
</dbReference>